<evidence type="ECO:0000313" key="2">
    <source>
        <dbReference type="Proteomes" id="UP001430848"/>
    </source>
</evidence>
<evidence type="ECO:0008006" key="3">
    <source>
        <dbReference type="Google" id="ProtNLM"/>
    </source>
</evidence>
<dbReference type="Pfam" id="PF00067">
    <property type="entry name" value="p450"/>
    <property type="match status" value="1"/>
</dbReference>
<protein>
    <recommendedName>
        <fullName evidence="3">Cytochrome P450</fullName>
    </recommendedName>
</protein>
<dbReference type="InterPro" id="IPR001128">
    <property type="entry name" value="Cyt_P450"/>
</dbReference>
<dbReference type="Gene3D" id="1.10.630.10">
    <property type="entry name" value="Cytochrome P450"/>
    <property type="match status" value="1"/>
</dbReference>
<organism evidence="1 2">
    <name type="scientific">Diaporthe eres</name>
    <name type="common">Phomopsis oblonga</name>
    <dbReference type="NCBI Taxonomy" id="83184"/>
    <lineage>
        <taxon>Eukaryota</taxon>
        <taxon>Fungi</taxon>
        <taxon>Dikarya</taxon>
        <taxon>Ascomycota</taxon>
        <taxon>Pezizomycotina</taxon>
        <taxon>Sordariomycetes</taxon>
        <taxon>Sordariomycetidae</taxon>
        <taxon>Diaporthales</taxon>
        <taxon>Diaporthaceae</taxon>
        <taxon>Diaporthe</taxon>
        <taxon>Diaporthe eres species complex</taxon>
    </lineage>
</organism>
<dbReference type="CDD" id="cd11040">
    <property type="entry name" value="CYP7_CYP8-like"/>
    <property type="match status" value="1"/>
</dbReference>
<reference evidence="1 2" key="1">
    <citation type="submission" date="2024-02" db="EMBL/GenBank/DDBJ databases">
        <title>De novo assembly and annotation of 12 fungi associated with fruit tree decline syndrome in Ontario, Canada.</title>
        <authorList>
            <person name="Sulman M."/>
            <person name="Ellouze W."/>
            <person name="Ilyukhin E."/>
        </authorList>
    </citation>
    <scope>NUCLEOTIDE SEQUENCE [LARGE SCALE GENOMIC DNA]</scope>
    <source>
        <strain evidence="1 2">M169</strain>
    </source>
</reference>
<dbReference type="InterPro" id="IPR036396">
    <property type="entry name" value="Cyt_P450_sf"/>
</dbReference>
<sequence>MRQFRALNFPVIMGKAIAKIAGTSAATNEIMNNNLVTDDGFLVGFNKAIHSTISAGSDLDRLNREAIGSFSMSMDGLTAGGARYVPLFSWVRSEVLLGTTDAVYGPSNPFRVPDIEKAWYTFEPGVTTLALKFIPSFLNGKTLQARERIVQAFIEYFRSGNHKSGSGLVQARYEYIVRKHKIHDLVDVARLEVAGAFGTTSNSAPTAFWLLYHLFSNPCVLEECRNELSTLIEERNNAFYVDMNGVPRQCPTIVSSFNEVLRYHGVQVSLRKVVEDHALDERFLLKKGSALMMPATVQHFDRQIWGPNSETFDHKRFIRSTDNDSSKKGAQRIF</sequence>
<dbReference type="Proteomes" id="UP001430848">
    <property type="component" value="Unassembled WGS sequence"/>
</dbReference>
<evidence type="ECO:0000313" key="1">
    <source>
        <dbReference type="EMBL" id="KAK7731948.1"/>
    </source>
</evidence>
<dbReference type="PANTHER" id="PTHR47582">
    <property type="entry name" value="P450, PUTATIVE (EUROFUNG)-RELATED"/>
    <property type="match status" value="1"/>
</dbReference>
<comment type="caution">
    <text evidence="1">The sequence shown here is derived from an EMBL/GenBank/DDBJ whole genome shotgun (WGS) entry which is preliminary data.</text>
</comment>
<dbReference type="EMBL" id="JAKNSF020000021">
    <property type="protein sequence ID" value="KAK7731948.1"/>
    <property type="molecule type" value="Genomic_DNA"/>
</dbReference>
<keyword evidence="2" id="KW-1185">Reference proteome</keyword>
<name>A0ABR1PBT0_DIAER</name>
<accession>A0ABR1PBT0</accession>
<dbReference type="PANTHER" id="PTHR47582:SF1">
    <property type="entry name" value="P450, PUTATIVE (EUROFUNG)-RELATED"/>
    <property type="match status" value="1"/>
</dbReference>
<dbReference type="InterPro" id="IPR053007">
    <property type="entry name" value="CYP450_monoxygenase_sec-met"/>
</dbReference>
<dbReference type="SUPFAM" id="SSF48264">
    <property type="entry name" value="Cytochrome P450"/>
    <property type="match status" value="1"/>
</dbReference>
<gene>
    <name evidence="1" type="ORF">SLS63_005246</name>
</gene>
<proteinExistence type="predicted"/>